<keyword evidence="2" id="KW-0238">DNA-binding</keyword>
<dbReference type="Gene3D" id="1.10.10.10">
    <property type="entry name" value="Winged helix-like DNA-binding domain superfamily/Winged helix DNA-binding domain"/>
    <property type="match status" value="1"/>
</dbReference>
<comment type="caution">
    <text evidence="5">The sequence shown here is derived from an EMBL/GenBank/DDBJ whole genome shotgun (WGS) entry which is preliminary data.</text>
</comment>
<evidence type="ECO:0000313" key="5">
    <source>
        <dbReference type="EMBL" id="GGH11400.1"/>
    </source>
</evidence>
<evidence type="ECO:0000256" key="2">
    <source>
        <dbReference type="ARBA" id="ARBA00023125"/>
    </source>
</evidence>
<dbReference type="InterPro" id="IPR011991">
    <property type="entry name" value="ArsR-like_HTH"/>
</dbReference>
<organism evidence="5 6">
    <name type="scientific">Alsobacter metallidurans</name>
    <dbReference type="NCBI Taxonomy" id="340221"/>
    <lineage>
        <taxon>Bacteria</taxon>
        <taxon>Pseudomonadati</taxon>
        <taxon>Pseudomonadota</taxon>
        <taxon>Alphaproteobacteria</taxon>
        <taxon>Hyphomicrobiales</taxon>
        <taxon>Alsobacteraceae</taxon>
        <taxon>Alsobacter</taxon>
    </lineage>
</organism>
<keyword evidence="6" id="KW-1185">Reference proteome</keyword>
<reference evidence="5" key="1">
    <citation type="journal article" date="2014" name="Int. J. Syst. Evol. Microbiol.">
        <title>Complete genome sequence of Corynebacterium casei LMG S-19264T (=DSM 44701T), isolated from a smear-ripened cheese.</title>
        <authorList>
            <consortium name="US DOE Joint Genome Institute (JGI-PGF)"/>
            <person name="Walter F."/>
            <person name="Albersmeier A."/>
            <person name="Kalinowski J."/>
            <person name="Ruckert C."/>
        </authorList>
    </citation>
    <scope>NUCLEOTIDE SEQUENCE</scope>
    <source>
        <strain evidence="5">CGMCC 1.12214</strain>
    </source>
</reference>
<sequence>MAWNAYDKNCPTRIVLDRIADKWTVLLLGLLSERPYRFNEIRKNLDGVSQKVLTQVLRELERDGVIARTVSITSPVMVHYSITPFGMTLAAVVRTLTAWAETNIETILQSRNAAGEPGRS</sequence>
<dbReference type="InterPro" id="IPR002577">
    <property type="entry name" value="HTH_HxlR"/>
</dbReference>
<name>A0A917I4A4_9HYPH</name>
<evidence type="ECO:0000256" key="1">
    <source>
        <dbReference type="ARBA" id="ARBA00023015"/>
    </source>
</evidence>
<dbReference type="Proteomes" id="UP000603912">
    <property type="component" value="Unassembled WGS sequence"/>
</dbReference>
<feature type="domain" description="HTH hxlR-type" evidence="4">
    <location>
        <begin position="10"/>
        <end position="108"/>
    </location>
</feature>
<dbReference type="PANTHER" id="PTHR33204:SF37">
    <property type="entry name" value="HTH-TYPE TRANSCRIPTIONAL REGULATOR YODB"/>
    <property type="match status" value="1"/>
</dbReference>
<keyword evidence="3" id="KW-0804">Transcription</keyword>
<evidence type="ECO:0000313" key="6">
    <source>
        <dbReference type="Proteomes" id="UP000603912"/>
    </source>
</evidence>
<dbReference type="InterPro" id="IPR036388">
    <property type="entry name" value="WH-like_DNA-bd_sf"/>
</dbReference>
<accession>A0A917I4A4</accession>
<dbReference type="EMBL" id="BMES01000001">
    <property type="protein sequence ID" value="GGH11400.1"/>
    <property type="molecule type" value="Genomic_DNA"/>
</dbReference>
<dbReference type="GO" id="GO:0006355">
    <property type="term" value="P:regulation of DNA-templated transcription"/>
    <property type="evidence" value="ECO:0007669"/>
    <property type="project" value="UniProtKB-ARBA"/>
</dbReference>
<gene>
    <name evidence="5" type="ORF">GCM10007036_08410</name>
</gene>
<dbReference type="Pfam" id="PF01638">
    <property type="entry name" value="HxlR"/>
    <property type="match status" value="1"/>
</dbReference>
<dbReference type="InterPro" id="IPR036390">
    <property type="entry name" value="WH_DNA-bd_sf"/>
</dbReference>
<proteinExistence type="predicted"/>
<dbReference type="RefSeq" id="WP_188516453.1">
    <property type="nucleotide sequence ID" value="NZ_BMES01000001.1"/>
</dbReference>
<dbReference type="AlphaFoldDB" id="A0A917I4A4"/>
<evidence type="ECO:0000259" key="4">
    <source>
        <dbReference type="PROSITE" id="PS51118"/>
    </source>
</evidence>
<evidence type="ECO:0000256" key="3">
    <source>
        <dbReference type="ARBA" id="ARBA00023163"/>
    </source>
</evidence>
<dbReference type="GO" id="GO:0003677">
    <property type="term" value="F:DNA binding"/>
    <property type="evidence" value="ECO:0007669"/>
    <property type="project" value="UniProtKB-KW"/>
</dbReference>
<dbReference type="PANTHER" id="PTHR33204">
    <property type="entry name" value="TRANSCRIPTIONAL REGULATOR, MARR FAMILY"/>
    <property type="match status" value="1"/>
</dbReference>
<dbReference type="PROSITE" id="PS51118">
    <property type="entry name" value="HTH_HXLR"/>
    <property type="match status" value="1"/>
</dbReference>
<reference evidence="5" key="2">
    <citation type="submission" date="2020-09" db="EMBL/GenBank/DDBJ databases">
        <authorList>
            <person name="Sun Q."/>
            <person name="Zhou Y."/>
        </authorList>
    </citation>
    <scope>NUCLEOTIDE SEQUENCE</scope>
    <source>
        <strain evidence="5">CGMCC 1.12214</strain>
    </source>
</reference>
<dbReference type="SUPFAM" id="SSF46785">
    <property type="entry name" value="Winged helix' DNA-binding domain"/>
    <property type="match status" value="1"/>
</dbReference>
<protein>
    <submittedName>
        <fullName evidence="5">Transcriptional regulator</fullName>
    </submittedName>
</protein>
<dbReference type="CDD" id="cd00090">
    <property type="entry name" value="HTH_ARSR"/>
    <property type="match status" value="1"/>
</dbReference>
<keyword evidence="1" id="KW-0805">Transcription regulation</keyword>